<evidence type="ECO:0000313" key="3">
    <source>
        <dbReference type="EMBL" id="MFA0813417.1"/>
    </source>
</evidence>
<dbReference type="Pfam" id="PF07578">
    <property type="entry name" value="LAB_N"/>
    <property type="match status" value="1"/>
</dbReference>
<evidence type="ECO:0000259" key="2">
    <source>
        <dbReference type="SMART" id="SM01259"/>
    </source>
</evidence>
<dbReference type="InterPro" id="IPR011499">
    <property type="entry name" value="Lipid_A_biosynth_N"/>
</dbReference>
<keyword evidence="4" id="KW-1185">Reference proteome</keyword>
<feature type="transmembrane region" description="Helical" evidence="1">
    <location>
        <begin position="52"/>
        <end position="70"/>
    </location>
</feature>
<gene>
    <name evidence="3" type="ORF">ACCI49_21200</name>
</gene>
<feature type="transmembrane region" description="Helical" evidence="1">
    <location>
        <begin position="20"/>
        <end position="40"/>
    </location>
</feature>
<accession>A0ABV4P4Y0</accession>
<sequence length="99" mass="11714">MSTTMIEWWAQVQTIERSWLLFGIGAQVIFFMRFVVQWIVSERARRSIVPDAFWYLSLLGGVMMAIYGIYRADPVIIIGQLTGLFIYSRNIYFIWHTKK</sequence>
<keyword evidence="1" id="KW-0812">Transmembrane</keyword>
<feature type="transmembrane region" description="Helical" evidence="1">
    <location>
        <begin position="76"/>
        <end position="95"/>
    </location>
</feature>
<keyword evidence="1" id="KW-1133">Transmembrane helix</keyword>
<dbReference type="SMART" id="SM01259">
    <property type="entry name" value="LAB_N"/>
    <property type="match status" value="1"/>
</dbReference>
<feature type="domain" description="Lipid A biosynthesis N-terminal" evidence="2">
    <location>
        <begin position="22"/>
        <end position="93"/>
    </location>
</feature>
<evidence type="ECO:0000313" key="4">
    <source>
        <dbReference type="Proteomes" id="UP001569428"/>
    </source>
</evidence>
<protein>
    <submittedName>
        <fullName evidence="3">Lipid-A-disaccharide synthase N-terminal domain-containing protein</fullName>
    </submittedName>
</protein>
<keyword evidence="1" id="KW-0472">Membrane</keyword>
<dbReference type="Proteomes" id="UP001569428">
    <property type="component" value="Unassembled WGS sequence"/>
</dbReference>
<proteinExistence type="predicted"/>
<comment type="caution">
    <text evidence="3">The sequence shown here is derived from an EMBL/GenBank/DDBJ whole genome shotgun (WGS) entry which is preliminary data.</text>
</comment>
<organism evidence="3 4">
    <name type="scientific">Microbulbifer epialgicus</name>
    <dbReference type="NCBI Taxonomy" id="393907"/>
    <lineage>
        <taxon>Bacteria</taxon>
        <taxon>Pseudomonadati</taxon>
        <taxon>Pseudomonadota</taxon>
        <taxon>Gammaproteobacteria</taxon>
        <taxon>Cellvibrionales</taxon>
        <taxon>Microbulbiferaceae</taxon>
        <taxon>Microbulbifer</taxon>
    </lineage>
</organism>
<name>A0ABV4P4Y0_9GAMM</name>
<evidence type="ECO:0000256" key="1">
    <source>
        <dbReference type="SAM" id="Phobius"/>
    </source>
</evidence>
<dbReference type="EMBL" id="JBGMEK010000093">
    <property type="protein sequence ID" value="MFA0813417.1"/>
    <property type="molecule type" value="Genomic_DNA"/>
</dbReference>
<reference evidence="3 4" key="1">
    <citation type="submission" date="2024-08" db="EMBL/GenBank/DDBJ databases">
        <authorList>
            <person name="Ishaq N."/>
        </authorList>
    </citation>
    <scope>NUCLEOTIDE SEQUENCE [LARGE SCALE GENOMIC DNA]</scope>
    <source>
        <strain evidence="3 4">DSM 18651</strain>
    </source>
</reference>
<dbReference type="RefSeq" id="WP_371841225.1">
    <property type="nucleotide sequence ID" value="NZ_JBGMEK010000093.1"/>
</dbReference>